<accession>A0ABP0S5A5</accession>
<dbReference type="Proteomes" id="UP001642484">
    <property type="component" value="Unassembled WGS sequence"/>
</dbReference>
<protein>
    <submittedName>
        <fullName evidence="1">Uncharacterized protein</fullName>
    </submittedName>
</protein>
<evidence type="ECO:0000313" key="2">
    <source>
        <dbReference type="Proteomes" id="UP001642484"/>
    </source>
</evidence>
<proteinExistence type="predicted"/>
<dbReference type="InterPro" id="IPR009030">
    <property type="entry name" value="Growth_fac_rcpt_cys_sf"/>
</dbReference>
<gene>
    <name evidence="1" type="ORF">CCMP2556_LOCUS50158</name>
</gene>
<dbReference type="EMBL" id="CAXAMN010026995">
    <property type="protein sequence ID" value="CAK9107496.1"/>
    <property type="molecule type" value="Genomic_DNA"/>
</dbReference>
<dbReference type="Gene3D" id="2.10.220.10">
    <property type="entry name" value="Hormone Receptor, Insulin-like Growth Factor Receptor 1, Chain A, domain 2"/>
    <property type="match status" value="2"/>
</dbReference>
<sequence>MTRWPRWPRWPAVYAVLSAFFPRCLTQVEMCHPECKTCHLFDHDLSWHCLECNPGYDLWVDGCFLPCPTGQYRYGYTCERCYDNCDVCVGGLAHECQVCSFGFTFDFRGLCMRSCPPGRHASLDGLRCEDCDAYCRECLSGSRIGCSSCYSGYTLRVLDTNTNTGECMQDCAKGFFRDAPNDLRCIQCGKYCLDCNSLYNCFECQVGATLFRGICYLDPSGTVDQTVDLQTYLSSGAGASWDVNDAPSWTLLTSQVRRLQDEADEAFQWDPSNPKSWAAALLRSE</sequence>
<dbReference type="InterPro" id="IPR006212">
    <property type="entry name" value="Furin_repeat"/>
</dbReference>
<evidence type="ECO:0000313" key="1">
    <source>
        <dbReference type="EMBL" id="CAK9107496.1"/>
    </source>
</evidence>
<dbReference type="SMART" id="SM00261">
    <property type="entry name" value="FU"/>
    <property type="match status" value="4"/>
</dbReference>
<dbReference type="SMART" id="SM00181">
    <property type="entry name" value="EGF"/>
    <property type="match status" value="3"/>
</dbReference>
<dbReference type="InterPro" id="IPR000742">
    <property type="entry name" value="EGF"/>
</dbReference>
<keyword evidence="2" id="KW-1185">Reference proteome</keyword>
<name>A0ABP0S5A5_9DINO</name>
<dbReference type="SUPFAM" id="SSF57184">
    <property type="entry name" value="Growth factor receptor domain"/>
    <property type="match status" value="1"/>
</dbReference>
<comment type="caution">
    <text evidence="1">The sequence shown here is derived from an EMBL/GenBank/DDBJ whole genome shotgun (WGS) entry which is preliminary data.</text>
</comment>
<reference evidence="1 2" key="1">
    <citation type="submission" date="2024-02" db="EMBL/GenBank/DDBJ databases">
        <authorList>
            <person name="Chen Y."/>
            <person name="Shah S."/>
            <person name="Dougan E. K."/>
            <person name="Thang M."/>
            <person name="Chan C."/>
        </authorList>
    </citation>
    <scope>NUCLEOTIDE SEQUENCE [LARGE SCALE GENOMIC DNA]</scope>
</reference>
<organism evidence="1 2">
    <name type="scientific">Durusdinium trenchii</name>
    <dbReference type="NCBI Taxonomy" id="1381693"/>
    <lineage>
        <taxon>Eukaryota</taxon>
        <taxon>Sar</taxon>
        <taxon>Alveolata</taxon>
        <taxon>Dinophyceae</taxon>
        <taxon>Suessiales</taxon>
        <taxon>Symbiodiniaceae</taxon>
        <taxon>Durusdinium</taxon>
    </lineage>
</organism>